<comment type="similarity">
    <text evidence="2 13">Belongs to the Nth/MutY family.</text>
</comment>
<dbReference type="CDD" id="cd03431">
    <property type="entry name" value="NUDIX_DNA_Glycosylase_C-MutY"/>
    <property type="match status" value="1"/>
</dbReference>
<dbReference type="PANTHER" id="PTHR42944">
    <property type="entry name" value="ADENINE DNA GLYCOSYLASE"/>
    <property type="match status" value="1"/>
</dbReference>
<evidence type="ECO:0000256" key="12">
    <source>
        <dbReference type="ARBA" id="ARBA00023295"/>
    </source>
</evidence>
<keyword evidence="17" id="KW-1185">Reference proteome</keyword>
<dbReference type="GO" id="GO:0051539">
    <property type="term" value="F:4 iron, 4 sulfur cluster binding"/>
    <property type="evidence" value="ECO:0007669"/>
    <property type="project" value="UniProtKB-UniRule"/>
</dbReference>
<dbReference type="Gene3D" id="1.10.340.30">
    <property type="entry name" value="Hypothetical protein, domain 2"/>
    <property type="match status" value="1"/>
</dbReference>
<keyword evidence="7 13" id="KW-0227">DNA damage</keyword>
<dbReference type="CDD" id="cd00056">
    <property type="entry name" value="ENDO3c"/>
    <property type="match status" value="1"/>
</dbReference>
<dbReference type="GO" id="GO:0006298">
    <property type="term" value="P:mismatch repair"/>
    <property type="evidence" value="ECO:0007669"/>
    <property type="project" value="TreeGrafter"/>
</dbReference>
<keyword evidence="10" id="KW-0411">Iron-sulfur</keyword>
<comment type="caution">
    <text evidence="16">The sequence shown here is derived from an EMBL/GenBank/DDBJ whole genome shotgun (WGS) entry which is preliminary data.</text>
</comment>
<dbReference type="InterPro" id="IPR003265">
    <property type="entry name" value="HhH-GPD_domain"/>
</dbReference>
<keyword evidence="6" id="KW-0479">Metal-binding</keyword>
<evidence type="ECO:0000313" key="16">
    <source>
        <dbReference type="EMBL" id="KAG7530114.1"/>
    </source>
</evidence>
<dbReference type="EC" id="3.2.2.31" evidence="3 13"/>
<dbReference type="Gene3D" id="1.10.1670.10">
    <property type="entry name" value="Helix-hairpin-Helix base-excision DNA repair enzymes (C-terminal)"/>
    <property type="match status" value="1"/>
</dbReference>
<evidence type="ECO:0000256" key="14">
    <source>
        <dbReference type="SAM" id="MobiDB-lite"/>
    </source>
</evidence>
<feature type="compositionally biased region" description="Low complexity" evidence="14">
    <location>
        <begin position="1"/>
        <end position="14"/>
    </location>
</feature>
<dbReference type="InterPro" id="IPR029119">
    <property type="entry name" value="MutY_C"/>
</dbReference>
<dbReference type="Proteomes" id="UP000812966">
    <property type="component" value="Unassembled WGS sequence"/>
</dbReference>
<reference evidence="16" key="1">
    <citation type="submission" date="2020-04" db="EMBL/GenBank/DDBJ databases">
        <title>Analysis of mating type loci in Filobasidium floriforme.</title>
        <authorList>
            <person name="Nowrousian M."/>
        </authorList>
    </citation>
    <scope>NUCLEOTIDE SEQUENCE</scope>
    <source>
        <strain evidence="16">CBS 6242</strain>
    </source>
</reference>
<dbReference type="Gene3D" id="3.90.79.10">
    <property type="entry name" value="Nucleoside Triphosphate Pyrophosphohydrolase"/>
    <property type="match status" value="1"/>
</dbReference>
<dbReference type="AlphaFoldDB" id="A0A8K0NRI6"/>
<dbReference type="InterPro" id="IPR015797">
    <property type="entry name" value="NUDIX_hydrolase-like_dom_sf"/>
</dbReference>
<dbReference type="InterPro" id="IPR044298">
    <property type="entry name" value="MIG/MutY"/>
</dbReference>
<evidence type="ECO:0000256" key="9">
    <source>
        <dbReference type="ARBA" id="ARBA00023004"/>
    </source>
</evidence>
<evidence type="ECO:0000256" key="8">
    <source>
        <dbReference type="ARBA" id="ARBA00022801"/>
    </source>
</evidence>
<evidence type="ECO:0000256" key="1">
    <source>
        <dbReference type="ARBA" id="ARBA00000843"/>
    </source>
</evidence>
<evidence type="ECO:0000256" key="7">
    <source>
        <dbReference type="ARBA" id="ARBA00022763"/>
    </source>
</evidence>
<dbReference type="FunFam" id="1.10.340.30:FF:000002">
    <property type="entry name" value="Adenine DNA glycosylase"/>
    <property type="match status" value="1"/>
</dbReference>
<comment type="function">
    <text evidence="13">Adenine glycosylase active on G-A mispairs.</text>
</comment>
<dbReference type="SUPFAM" id="SSF48150">
    <property type="entry name" value="DNA-glycosylase"/>
    <property type="match status" value="1"/>
</dbReference>
<keyword evidence="5" id="KW-0004">4Fe-4S</keyword>
<evidence type="ECO:0000256" key="3">
    <source>
        <dbReference type="ARBA" id="ARBA00012045"/>
    </source>
</evidence>
<sequence length="609" mass="66524">MTATSPLTPSSSSLPPVPPSPASSSSFYHEPPTTVIDSDSDSDFEIVGSSSSNMGRKMPAKKVAGKANVGGAGKRKVGSVGGGNARAGPSAGIKRQKTTTGKLVNRTNGDNPDVQDEDASSASIANRPHPKSYHDTTTLTPLLPDLLAWFEEVREKRKMPWRKRYDDSASMETKGQRAYEVRLSEVMLQQTQVTTVIPYWNRWLEKWPTIQDLAQADIEEVNSIWRGLGYYRRAKNLLLGAQRIVKDPKRYHGRLPDDPAILEKDVEGVGRYTAGAITSMAYGVKTPIVDGNVHRLLCRLLALHAPPTSPALIKTLWASAQDLVDNLEDVPPGLAGDLNQALMELGSQICKPAAPDCAACPVRAGCRAYAEAKLARKPEPSAEEDECSICAPLPVDGSMEVTVFPMKKVAKAQREESSAVLVVKWDPEDDKDDEPRWLFVKRPEEGLLAGLFEPPCIALDDDTDDGQAVETALRHAKTYLEKGAFDTCETPTQQGEYVHVFSHIRMTYRLWEVTIGGPIPAIRLPKGKTATEVVWLTAEGLKQANVGTGVKKMWELLKGTTNPWTGAKGNGKQIKRKVVKKQIVQEVTAVKKKVIMMPMMPALSTVAST</sequence>
<proteinExistence type="inferred from homology"/>
<dbReference type="GO" id="GO:0032357">
    <property type="term" value="F:oxidized purine DNA binding"/>
    <property type="evidence" value="ECO:0007669"/>
    <property type="project" value="TreeGrafter"/>
</dbReference>
<evidence type="ECO:0000256" key="6">
    <source>
        <dbReference type="ARBA" id="ARBA00022723"/>
    </source>
</evidence>
<comment type="cofactor">
    <cofactor evidence="13">
        <name>[4Fe-4S] cluster</name>
        <dbReference type="ChEBI" id="CHEBI:49883"/>
    </cofactor>
    <text evidence="13">Binds 1 [4Fe-4S] cluster.</text>
</comment>
<evidence type="ECO:0000256" key="4">
    <source>
        <dbReference type="ARBA" id="ARBA00022023"/>
    </source>
</evidence>
<feature type="region of interest" description="Disordered" evidence="14">
    <location>
        <begin position="1"/>
        <end position="137"/>
    </location>
</feature>
<dbReference type="Pfam" id="PF14815">
    <property type="entry name" value="NUDIX_4"/>
    <property type="match status" value="1"/>
</dbReference>
<dbReference type="PANTHER" id="PTHR42944:SF1">
    <property type="entry name" value="ADENINE DNA GLYCOSYLASE"/>
    <property type="match status" value="1"/>
</dbReference>
<feature type="domain" description="HhH-GPD" evidence="15">
    <location>
        <begin position="187"/>
        <end position="348"/>
    </location>
</feature>
<dbReference type="GO" id="GO:0046872">
    <property type="term" value="F:metal ion binding"/>
    <property type="evidence" value="ECO:0007669"/>
    <property type="project" value="UniProtKB-UniRule"/>
</dbReference>
<name>A0A8K0NRI6_9TREE</name>
<evidence type="ECO:0000256" key="13">
    <source>
        <dbReference type="RuleBase" id="RU365096"/>
    </source>
</evidence>
<evidence type="ECO:0000256" key="10">
    <source>
        <dbReference type="ARBA" id="ARBA00023014"/>
    </source>
</evidence>
<dbReference type="GO" id="GO:0005634">
    <property type="term" value="C:nucleus"/>
    <property type="evidence" value="ECO:0007669"/>
    <property type="project" value="TreeGrafter"/>
</dbReference>
<keyword evidence="11" id="KW-0234">DNA repair</keyword>
<dbReference type="GO" id="GO:0034039">
    <property type="term" value="F:8-oxo-7,8-dihydroguanine DNA N-glycosylase activity"/>
    <property type="evidence" value="ECO:0007669"/>
    <property type="project" value="TreeGrafter"/>
</dbReference>
<evidence type="ECO:0000313" key="17">
    <source>
        <dbReference type="Proteomes" id="UP000812966"/>
    </source>
</evidence>
<organism evidence="16 17">
    <name type="scientific">Filobasidium floriforme</name>
    <dbReference type="NCBI Taxonomy" id="5210"/>
    <lineage>
        <taxon>Eukaryota</taxon>
        <taxon>Fungi</taxon>
        <taxon>Dikarya</taxon>
        <taxon>Basidiomycota</taxon>
        <taxon>Agaricomycotina</taxon>
        <taxon>Tremellomycetes</taxon>
        <taxon>Filobasidiales</taxon>
        <taxon>Filobasidiaceae</taxon>
        <taxon>Filobasidium</taxon>
    </lineage>
</organism>
<dbReference type="Pfam" id="PF00730">
    <property type="entry name" value="HhH-GPD"/>
    <property type="match status" value="1"/>
</dbReference>
<protein>
    <recommendedName>
        <fullName evidence="4 13">Adenine DNA glycosylase</fullName>
        <ecNumber evidence="3 13">3.2.2.31</ecNumber>
    </recommendedName>
</protein>
<dbReference type="InterPro" id="IPR023170">
    <property type="entry name" value="HhH_base_excis_C"/>
</dbReference>
<keyword evidence="9 13" id="KW-0408">Iron</keyword>
<evidence type="ECO:0000259" key="15">
    <source>
        <dbReference type="SMART" id="SM00478"/>
    </source>
</evidence>
<gene>
    <name evidence="16" type="ORF">FFLO_05273</name>
</gene>
<dbReference type="EMBL" id="JABELV010000128">
    <property type="protein sequence ID" value="KAG7530114.1"/>
    <property type="molecule type" value="Genomic_DNA"/>
</dbReference>
<dbReference type="GO" id="GO:0000701">
    <property type="term" value="F:purine-specific mismatch base pair DNA N-glycosylase activity"/>
    <property type="evidence" value="ECO:0007669"/>
    <property type="project" value="UniProtKB-EC"/>
</dbReference>
<evidence type="ECO:0000256" key="5">
    <source>
        <dbReference type="ARBA" id="ARBA00022485"/>
    </source>
</evidence>
<dbReference type="GO" id="GO:0006285">
    <property type="term" value="P:base-excision repair, AP site formation"/>
    <property type="evidence" value="ECO:0007669"/>
    <property type="project" value="UniProtKB-ARBA"/>
</dbReference>
<feature type="compositionally biased region" description="Polar residues" evidence="14">
    <location>
        <begin position="98"/>
        <end position="110"/>
    </location>
</feature>
<keyword evidence="12 13" id="KW-0326">Glycosidase</keyword>
<evidence type="ECO:0000256" key="11">
    <source>
        <dbReference type="ARBA" id="ARBA00023204"/>
    </source>
</evidence>
<evidence type="ECO:0000256" key="2">
    <source>
        <dbReference type="ARBA" id="ARBA00008343"/>
    </source>
</evidence>
<dbReference type="GO" id="GO:0035485">
    <property type="term" value="F:adenine/guanine mispair binding"/>
    <property type="evidence" value="ECO:0007669"/>
    <property type="project" value="TreeGrafter"/>
</dbReference>
<dbReference type="SUPFAM" id="SSF55811">
    <property type="entry name" value="Nudix"/>
    <property type="match status" value="1"/>
</dbReference>
<keyword evidence="8" id="KW-0378">Hydrolase</keyword>
<accession>A0A8K0NRI6</accession>
<comment type="catalytic activity">
    <reaction evidence="1 13">
        <text>Hydrolyzes free adenine bases from 7,8-dihydro-8-oxoguanine:adenine mismatched double-stranded DNA, leaving an apurinic site.</text>
        <dbReference type="EC" id="3.2.2.31"/>
    </reaction>
</comment>
<dbReference type="InterPro" id="IPR011257">
    <property type="entry name" value="DNA_glycosylase"/>
</dbReference>
<dbReference type="SMART" id="SM00478">
    <property type="entry name" value="ENDO3c"/>
    <property type="match status" value="1"/>
</dbReference>